<evidence type="ECO:0000313" key="1">
    <source>
        <dbReference type="EMBL" id="POZ80329.1"/>
    </source>
</evidence>
<dbReference type="AlphaFoldDB" id="A0A2S5DMJ8"/>
<sequence>MVTRLSYLDVLGNVLQQADPLFNVTHSLTTDRRLITKTLPQGNFSYTYDDASCASSEKRCTQNVKSITQFAPSGSGLAPLTRSFTYESAYNKVATETDARGNATTYTYAPWGDIATVTSPVDASG</sequence>
<gene>
    <name evidence="1" type="ORF">C3743_38325</name>
</gene>
<comment type="caution">
    <text evidence="1">The sequence shown here is derived from an EMBL/GenBank/DDBJ whole genome shotgun (WGS) entry which is preliminary data.</text>
</comment>
<organism evidence="1 2">
    <name type="scientific">Burkholderia contaminans</name>
    <dbReference type="NCBI Taxonomy" id="488447"/>
    <lineage>
        <taxon>Bacteria</taxon>
        <taxon>Pseudomonadati</taxon>
        <taxon>Pseudomonadota</taxon>
        <taxon>Betaproteobacteria</taxon>
        <taxon>Burkholderiales</taxon>
        <taxon>Burkholderiaceae</taxon>
        <taxon>Burkholderia</taxon>
        <taxon>Burkholderia cepacia complex</taxon>
    </lineage>
</organism>
<dbReference type="Proteomes" id="UP000238655">
    <property type="component" value="Unassembled WGS sequence"/>
</dbReference>
<dbReference type="Gene3D" id="2.180.10.10">
    <property type="entry name" value="RHS repeat-associated core"/>
    <property type="match status" value="1"/>
</dbReference>
<protein>
    <recommendedName>
        <fullName evidence="3">RHS repeat protein</fullName>
    </recommendedName>
</protein>
<evidence type="ECO:0008006" key="3">
    <source>
        <dbReference type="Google" id="ProtNLM"/>
    </source>
</evidence>
<evidence type="ECO:0000313" key="2">
    <source>
        <dbReference type="Proteomes" id="UP000238655"/>
    </source>
</evidence>
<name>A0A2S5DMJ8_9BURK</name>
<accession>A0A2S5DMJ8</accession>
<reference evidence="1 2" key="1">
    <citation type="submission" date="2018-01" db="EMBL/GenBank/DDBJ databases">
        <title>Successful Treatment of Persistent Burkholderia cepacia Bacteremia with Ceftazidime-Avibactam.</title>
        <authorList>
            <person name="Tamma P."/>
            <person name="Fan Y."/>
            <person name="Bergman Y."/>
            <person name="Sick-Samuels A."/>
            <person name="Hsu A."/>
            <person name="Timp W."/>
            <person name="Simner P."/>
        </authorList>
    </citation>
    <scope>NUCLEOTIDE SEQUENCE [LARGE SCALE GENOMIC DNA]</scope>
    <source>
        <strain evidence="1 2">170816</strain>
    </source>
</reference>
<dbReference type="EMBL" id="PQVP01000004">
    <property type="protein sequence ID" value="POZ80329.1"/>
    <property type="molecule type" value="Genomic_DNA"/>
</dbReference>
<proteinExistence type="predicted"/>